<dbReference type="PANTHER" id="PTHR14815">
    <property type="entry name" value="DDB1- AND CUL4-ASSOCIATED FACTOR 17"/>
    <property type="match status" value="1"/>
</dbReference>
<dbReference type="KEGG" id="tad:TRIADDRAFT_57348"/>
<dbReference type="EMBL" id="DS985246">
    <property type="protein sequence ID" value="EDV24151.1"/>
    <property type="molecule type" value="Genomic_DNA"/>
</dbReference>
<accession>B3RZ70</accession>
<dbReference type="AlphaFoldDB" id="B3RZ70"/>
<dbReference type="GeneID" id="6754890"/>
<dbReference type="CTD" id="6754890"/>
<reference evidence="1 2" key="1">
    <citation type="journal article" date="2008" name="Nature">
        <title>The Trichoplax genome and the nature of placozoans.</title>
        <authorList>
            <person name="Srivastava M."/>
            <person name="Begovic E."/>
            <person name="Chapman J."/>
            <person name="Putnam N.H."/>
            <person name="Hellsten U."/>
            <person name="Kawashima T."/>
            <person name="Kuo A."/>
            <person name="Mitros T."/>
            <person name="Salamov A."/>
            <person name="Carpenter M.L."/>
            <person name="Signorovitch A.Y."/>
            <person name="Moreno M.A."/>
            <person name="Kamm K."/>
            <person name="Grimwood J."/>
            <person name="Schmutz J."/>
            <person name="Shapiro H."/>
            <person name="Grigoriev I.V."/>
            <person name="Buss L.W."/>
            <person name="Schierwater B."/>
            <person name="Dellaporta S.L."/>
            <person name="Rokhsar D.S."/>
        </authorList>
    </citation>
    <scope>NUCLEOTIDE SEQUENCE [LARGE SCALE GENOMIC DNA]</scope>
    <source>
        <strain evidence="1 2">Grell-BS-1999</strain>
    </source>
</reference>
<dbReference type="FunCoup" id="B3RZ70">
    <property type="interactions" value="1050"/>
</dbReference>
<organism evidence="1 2">
    <name type="scientific">Trichoplax adhaerens</name>
    <name type="common">Trichoplax reptans</name>
    <dbReference type="NCBI Taxonomy" id="10228"/>
    <lineage>
        <taxon>Eukaryota</taxon>
        <taxon>Metazoa</taxon>
        <taxon>Placozoa</taxon>
        <taxon>Uniplacotomia</taxon>
        <taxon>Trichoplacea</taxon>
        <taxon>Trichoplacidae</taxon>
        <taxon>Trichoplax</taxon>
    </lineage>
</organism>
<dbReference type="Pfam" id="PF15802">
    <property type="entry name" value="DCAF17"/>
    <property type="match status" value="1"/>
</dbReference>
<dbReference type="PhylomeDB" id="B3RZ70"/>
<protein>
    <recommendedName>
        <fullName evidence="3">DDB1- and CUL4-associated factor 17</fullName>
    </recommendedName>
</protein>
<dbReference type="InParanoid" id="B3RZ70"/>
<dbReference type="PANTHER" id="PTHR14815:SF2">
    <property type="entry name" value="DDB1- AND CUL4-ASSOCIATED FACTOR 17"/>
    <property type="match status" value="1"/>
</dbReference>
<dbReference type="eggNOG" id="ENOG502QQ41">
    <property type="taxonomic scope" value="Eukaryota"/>
</dbReference>
<dbReference type="HOGENOM" id="CLU_683962_0_0_1"/>
<proteinExistence type="predicted"/>
<dbReference type="RefSeq" id="XP_002113677.1">
    <property type="nucleotide sequence ID" value="XM_002113641.1"/>
</dbReference>
<dbReference type="InterPro" id="IPR031620">
    <property type="entry name" value="DCAF17"/>
</dbReference>
<gene>
    <name evidence="1" type="ORF">TRIADDRAFT_57348</name>
</gene>
<evidence type="ECO:0008006" key="3">
    <source>
        <dbReference type="Google" id="ProtNLM"/>
    </source>
</evidence>
<dbReference type="Proteomes" id="UP000009022">
    <property type="component" value="Unassembled WGS sequence"/>
</dbReference>
<evidence type="ECO:0000313" key="2">
    <source>
        <dbReference type="Proteomes" id="UP000009022"/>
    </source>
</evidence>
<name>B3RZ70_TRIAD</name>
<sequence>MNEKLKKHLNVSLYVIRRQLYGSNCRLACKMLTSVITSPRNNFKKVATLKASSPFSYERILFNDSYRKAYDWKLCWETENKRVVIKSARNQATGSSIFMHLIILEIGPIKLVSRLKIDKQVFGHNITNVNICESMLIVRHRSLVTTYYDFNKIIEMNATEVVLLGDRLNNEIVGKFPLGIPITTVIETLETLFQLKTSEDHTVTFGGIPWHYVNRTPNMKLYQYEVRSFCYNKLAENGIFYTKNIQLYNDCAYFSFNDHLLHVESDRATFYKVHHFPMNDHNELVECGKINMKQILNVEAPQVSHTTSSGRTIKQVYHLGAVNFNENDEALLMIDYEDELEVVVTLSCKGVVYLHDWDTFEIVKEITLSNWNEDADNSVLIDRDRMIHTSKVNTNFTANLYQI</sequence>
<evidence type="ECO:0000313" key="1">
    <source>
        <dbReference type="EMBL" id="EDV24151.1"/>
    </source>
</evidence>
<keyword evidence="2" id="KW-1185">Reference proteome</keyword>
<dbReference type="OrthoDB" id="9971789at2759"/>
<dbReference type="GO" id="GO:0016567">
    <property type="term" value="P:protein ubiquitination"/>
    <property type="evidence" value="ECO:0007669"/>
    <property type="project" value="InterPro"/>
</dbReference>
<dbReference type="STRING" id="10228.B3RZ70"/>
<dbReference type="GO" id="GO:0080008">
    <property type="term" value="C:Cul4-RING E3 ubiquitin ligase complex"/>
    <property type="evidence" value="ECO:0000318"/>
    <property type="project" value="GO_Central"/>
</dbReference>